<dbReference type="Pfam" id="PF00589">
    <property type="entry name" value="Phage_integrase"/>
    <property type="match status" value="1"/>
</dbReference>
<keyword evidence="3" id="KW-0238">DNA-binding</keyword>
<evidence type="ECO:0000256" key="2">
    <source>
        <dbReference type="ARBA" id="ARBA00022908"/>
    </source>
</evidence>
<evidence type="ECO:0000256" key="4">
    <source>
        <dbReference type="ARBA" id="ARBA00023172"/>
    </source>
</evidence>
<comment type="similarity">
    <text evidence="1">Belongs to the 'phage' integrase family.</text>
</comment>
<dbReference type="InterPro" id="IPR050090">
    <property type="entry name" value="Tyrosine_recombinase_XerCD"/>
</dbReference>
<dbReference type="InterPro" id="IPR011010">
    <property type="entry name" value="DNA_brk_join_enz"/>
</dbReference>
<proteinExistence type="inferred from homology"/>
<accession>A0AAI8B476</accession>
<dbReference type="Gene3D" id="1.10.443.10">
    <property type="entry name" value="Intergrase catalytic core"/>
    <property type="match status" value="1"/>
</dbReference>
<dbReference type="PANTHER" id="PTHR30349">
    <property type="entry name" value="PHAGE INTEGRASE-RELATED"/>
    <property type="match status" value="1"/>
</dbReference>
<gene>
    <name evidence="6" type="ORF">DM82_2816</name>
</gene>
<name>A0AAI8B476_9BURK</name>
<dbReference type="GO" id="GO:0006310">
    <property type="term" value="P:DNA recombination"/>
    <property type="evidence" value="ECO:0007669"/>
    <property type="project" value="UniProtKB-KW"/>
</dbReference>
<evidence type="ECO:0000259" key="5">
    <source>
        <dbReference type="PROSITE" id="PS51898"/>
    </source>
</evidence>
<evidence type="ECO:0000256" key="3">
    <source>
        <dbReference type="ARBA" id="ARBA00023125"/>
    </source>
</evidence>
<evidence type="ECO:0000256" key="1">
    <source>
        <dbReference type="ARBA" id="ARBA00008857"/>
    </source>
</evidence>
<reference evidence="6 7" key="1">
    <citation type="submission" date="2014-06" db="EMBL/GenBank/DDBJ databases">
        <authorList>
            <person name="Bishop-Lilly K.A."/>
            <person name="Broomall S.M."/>
            <person name="Chain P.S."/>
            <person name="Chertkov O."/>
            <person name="Coyne S.R."/>
            <person name="Daligault H.E."/>
            <person name="Davenport K.W."/>
            <person name="Erkkila T."/>
            <person name="Frey K.G."/>
            <person name="Gibbons H.S."/>
            <person name="Gu W."/>
            <person name="Jaissle J."/>
            <person name="Johnson S.L."/>
            <person name="Koroleva G.I."/>
            <person name="Ladner J.T."/>
            <person name="Lo C.-C."/>
            <person name="Minogue T.D."/>
            <person name="Munk C."/>
            <person name="Palacios G.F."/>
            <person name="Redden C.L."/>
            <person name="Rosenzweig C.N."/>
            <person name="Scholz M.B."/>
            <person name="Teshima H."/>
            <person name="Xu Y."/>
        </authorList>
    </citation>
    <scope>NUCLEOTIDE SEQUENCE [LARGE SCALE GENOMIC DNA]</scope>
    <source>
        <strain evidence="6 7">EO147</strain>
    </source>
</reference>
<dbReference type="InterPro" id="IPR002104">
    <property type="entry name" value="Integrase_catalytic"/>
</dbReference>
<dbReference type="KEGG" id="bok:DM82_2816"/>
<dbReference type="Proteomes" id="UP000029424">
    <property type="component" value="Chromosome 1"/>
</dbReference>
<keyword evidence="7" id="KW-1185">Reference proteome</keyword>
<dbReference type="EMBL" id="CP008726">
    <property type="protein sequence ID" value="AIO65271.1"/>
    <property type="molecule type" value="Genomic_DNA"/>
</dbReference>
<dbReference type="InterPro" id="IPR013762">
    <property type="entry name" value="Integrase-like_cat_sf"/>
</dbReference>
<organism evidence="6 7">
    <name type="scientific">Burkholderia oklahomensis</name>
    <dbReference type="NCBI Taxonomy" id="342113"/>
    <lineage>
        <taxon>Bacteria</taxon>
        <taxon>Pseudomonadati</taxon>
        <taxon>Pseudomonadota</taxon>
        <taxon>Betaproteobacteria</taxon>
        <taxon>Burkholderiales</taxon>
        <taxon>Burkholderiaceae</taxon>
        <taxon>Burkholderia</taxon>
        <taxon>pseudomallei group</taxon>
    </lineage>
</organism>
<dbReference type="PANTHER" id="PTHR30349:SF41">
    <property type="entry name" value="INTEGRASE_RECOMBINASE PROTEIN MJ0367-RELATED"/>
    <property type="match status" value="1"/>
</dbReference>
<keyword evidence="2" id="KW-0229">DNA integration</keyword>
<dbReference type="SUPFAM" id="SSF56349">
    <property type="entry name" value="DNA breaking-rejoining enzymes"/>
    <property type="match status" value="1"/>
</dbReference>
<protein>
    <submittedName>
        <fullName evidence="6">Phage integrase family protein</fullName>
    </submittedName>
</protein>
<dbReference type="GO" id="GO:0003677">
    <property type="term" value="F:DNA binding"/>
    <property type="evidence" value="ECO:0007669"/>
    <property type="project" value="UniProtKB-KW"/>
</dbReference>
<dbReference type="GO" id="GO:0015074">
    <property type="term" value="P:DNA integration"/>
    <property type="evidence" value="ECO:0007669"/>
    <property type="project" value="UniProtKB-KW"/>
</dbReference>
<dbReference type="AlphaFoldDB" id="A0AAI8B476"/>
<dbReference type="PROSITE" id="PS51898">
    <property type="entry name" value="TYR_RECOMBINASE"/>
    <property type="match status" value="1"/>
</dbReference>
<feature type="domain" description="Tyr recombinase" evidence="5">
    <location>
        <begin position="147"/>
        <end position="380"/>
    </location>
</feature>
<keyword evidence="4" id="KW-0233">DNA recombination</keyword>
<dbReference type="RefSeq" id="WP_063837204.1">
    <property type="nucleotide sequence ID" value="NZ_CP008726.1"/>
</dbReference>
<evidence type="ECO:0000313" key="7">
    <source>
        <dbReference type="Proteomes" id="UP000029424"/>
    </source>
</evidence>
<sequence length="395" mass="44651">MSVVPTGANPPYVVTSPSRFGRPRFWSTVWSLANAGKNWAENTQLTRLRHLNRFYLYCDDRFGSEALDIALGEANASLVHVMVNDFYVELTSNKEYTFADVQCWDAVRMFILHFSRYWAVGSEEWRSVVSAMTGTGRIRDPKRGRVKFIRALPDVTLTEFLAVAEPGASRNPFGSLAIQVRNWLVVLLLLLCGLRRGEALLLTVDSLKQDLDRQSGEVKYWLDVTNTADNEDRRSSKPSIKTADSHRQVPISADVARLIEMYVAEHRSDDGETRFLLTAEDGVELSKESVNKLLAQLSAAIPSAALQRFTERTGGKKRISSHDLRHTCATVRYGLFIAAEPDRELAFQRMRAFFGWAIESDMPALYARAAIEDDLMKSWTDVFDKRVDVLRGMTV</sequence>
<evidence type="ECO:0000313" key="6">
    <source>
        <dbReference type="EMBL" id="AIO65271.1"/>
    </source>
</evidence>